<accession>L2GNI3</accession>
<evidence type="ECO:0000256" key="1">
    <source>
        <dbReference type="SAM" id="Coils"/>
    </source>
</evidence>
<sequence length="381" mass="45388">MNTIKQKLEELYDILIEISPIASLTDDPFSFNTNYSIELADILSTLVSRAEHEKEEIDRENEKLHSEILLYCQQLDLSAPIVPKMHNSALKREFLRNEHEKISIVRSTIRSKIEILQQEIEAIKQDLDDINHTVDVDSMDREYNTEALPEISLKRLESLQNLKSLLLEKMNDLESKRQHFYDEIILVSCKLSKKIELSYEERICDLKRMLDKVTKEYEAKTKQFECLVEDIKKRESILNIKPRSFEHSLSDSVLKEMTEYNEYLKNEQRRLFDEIFGRTLAEIKEINMFIGRKTPDYPRTEESLVEMRNEVERLCTMKELYVEIADKIQKRRELLEKMTEFEKIASDPRRLFKSSFQLNSEEKFRNSAYPSLLKMEEYFLR</sequence>
<keyword evidence="3" id="KW-1185">Reference proteome</keyword>
<dbReference type="AlphaFoldDB" id="L2GNI3"/>
<dbReference type="Proteomes" id="UP000011082">
    <property type="component" value="Unassembled WGS sequence"/>
</dbReference>
<protein>
    <submittedName>
        <fullName evidence="2">Uncharacterized protein</fullName>
    </submittedName>
</protein>
<feature type="coiled-coil region" evidence="1">
    <location>
        <begin position="40"/>
        <end position="67"/>
    </location>
</feature>
<dbReference type="HOGENOM" id="CLU_051701_0_0_1"/>
<organism evidence="2 3">
    <name type="scientific">Vittaforma corneae (strain ATCC 50505)</name>
    <name type="common">Microsporidian parasite</name>
    <name type="synonym">Nosema corneum</name>
    <dbReference type="NCBI Taxonomy" id="993615"/>
    <lineage>
        <taxon>Eukaryota</taxon>
        <taxon>Fungi</taxon>
        <taxon>Fungi incertae sedis</taxon>
        <taxon>Microsporidia</taxon>
        <taxon>Nosematidae</taxon>
        <taxon>Vittaforma</taxon>
    </lineage>
</organism>
<name>L2GNI3_VITCO</name>
<dbReference type="InParanoid" id="L2GNI3"/>
<evidence type="ECO:0000313" key="3">
    <source>
        <dbReference type="Proteomes" id="UP000011082"/>
    </source>
</evidence>
<gene>
    <name evidence="2" type="ORF">VICG_00807</name>
</gene>
<feature type="coiled-coil region" evidence="1">
    <location>
        <begin position="106"/>
        <end position="176"/>
    </location>
</feature>
<dbReference type="STRING" id="993615.L2GNI3"/>
<dbReference type="VEuPathDB" id="MicrosporidiaDB:VICG_00807"/>
<dbReference type="GeneID" id="19881521"/>
<dbReference type="Gene3D" id="1.20.58.1520">
    <property type="match status" value="1"/>
</dbReference>
<reference evidence="3" key="1">
    <citation type="submission" date="2011-05" db="EMBL/GenBank/DDBJ databases">
        <title>The genome sequence of Vittaforma corneae strain ATCC 50505.</title>
        <authorList>
            <consortium name="The Broad Institute Genome Sequencing Platform"/>
            <person name="Cuomo C."/>
            <person name="Didier E."/>
            <person name="Bowers L."/>
            <person name="Young S.K."/>
            <person name="Zeng Q."/>
            <person name="Gargeya S."/>
            <person name="Fitzgerald M."/>
            <person name="Haas B."/>
            <person name="Abouelleil A."/>
            <person name="Alvarado L."/>
            <person name="Arachchi H.M."/>
            <person name="Berlin A."/>
            <person name="Chapman S.B."/>
            <person name="Gearin G."/>
            <person name="Goldberg J."/>
            <person name="Griggs A."/>
            <person name="Gujja S."/>
            <person name="Hansen M."/>
            <person name="Heiman D."/>
            <person name="Howarth C."/>
            <person name="Larimer J."/>
            <person name="Lui A."/>
            <person name="MacDonald P.J.P."/>
            <person name="McCowen C."/>
            <person name="Montmayeur A."/>
            <person name="Murphy C."/>
            <person name="Neiman D."/>
            <person name="Pearson M."/>
            <person name="Priest M."/>
            <person name="Roberts A."/>
            <person name="Saif S."/>
            <person name="Shea T."/>
            <person name="Sisk P."/>
            <person name="Stolte C."/>
            <person name="Sykes S."/>
            <person name="Wortman J."/>
            <person name="Nusbaum C."/>
            <person name="Birren B."/>
        </authorList>
    </citation>
    <scope>NUCLEOTIDE SEQUENCE [LARGE SCALE GENOMIC DNA]</scope>
    <source>
        <strain evidence="3">ATCC 50505</strain>
    </source>
</reference>
<dbReference type="EMBL" id="JH370134">
    <property type="protein sequence ID" value="ELA42164.1"/>
    <property type="molecule type" value="Genomic_DNA"/>
</dbReference>
<keyword evidence="1" id="KW-0175">Coiled coil</keyword>
<dbReference type="RefSeq" id="XP_007604256.1">
    <property type="nucleotide sequence ID" value="XM_007604194.1"/>
</dbReference>
<proteinExistence type="predicted"/>
<evidence type="ECO:0000313" key="2">
    <source>
        <dbReference type="EMBL" id="ELA42164.1"/>
    </source>
</evidence>
<dbReference type="OrthoDB" id="642895at2759"/>
<dbReference type="OMA" id="NCADIEV"/>